<evidence type="ECO:0000313" key="4">
    <source>
        <dbReference type="Proteomes" id="UP000202309"/>
    </source>
</evidence>
<evidence type="ECO:0000313" key="2">
    <source>
        <dbReference type="EMBL" id="AGE61272.1"/>
    </source>
</evidence>
<dbReference type="KEGG" id="vg:3431444"/>
<dbReference type="RefSeq" id="YP_249613.1">
    <property type="nucleotide sequence ID" value="NC_007151.1"/>
</dbReference>
<organism evidence="1 4">
    <name type="scientific">Chrysodeixis chalcites nucleopolyhedrovirus</name>
    <dbReference type="NCBI Taxonomy" id="320432"/>
    <lineage>
        <taxon>Viruses</taxon>
        <taxon>Viruses incertae sedis</taxon>
        <taxon>Naldaviricetes</taxon>
        <taxon>Lefavirales</taxon>
        <taxon>Baculoviridae</taxon>
        <taxon>Alphabaculovirus</taxon>
        <taxon>Alphabaculovirus chrychalcites</taxon>
    </lineage>
</organism>
<dbReference type="Proteomes" id="UP000202309">
    <property type="component" value="Segment"/>
</dbReference>
<dbReference type="GeneID" id="3431444"/>
<dbReference type="EMBL" id="JX560542">
    <property type="protein sequence ID" value="AGE61721.1"/>
    <property type="molecule type" value="Genomic_DNA"/>
</dbReference>
<dbReference type="EMBL" id="JX560539">
    <property type="protein sequence ID" value="AGE61272.1"/>
    <property type="molecule type" value="Genomic_DNA"/>
</dbReference>
<evidence type="ECO:0000313" key="3">
    <source>
        <dbReference type="EMBL" id="AGE61570.1"/>
    </source>
</evidence>
<keyword evidence="4" id="KW-1185">Reference proteome</keyword>
<name>Q4KT71_9ABAC</name>
<reference evidence="3" key="3">
    <citation type="submission" date="2012-08" db="EMBL/GenBank/DDBJ databases">
        <title>Sequences comparision among Chrysodeixis chalcites nucleopolyhedrovirus genotypes from a field strain of the Canary Islands.</title>
        <authorList>
            <person name="Bernal A."/>
            <person name="Simon O."/>
            <person name="Palma L."/>
            <person name="Williams T."/>
            <person name="Caballero P."/>
        </authorList>
    </citation>
    <scope>NUCLEOTIDE SEQUENCE</scope>
    <source>
        <strain evidence="3">TF1</strain>
    </source>
</reference>
<gene>
    <name evidence="1" type="primary">ORF-9</name>
</gene>
<proteinExistence type="predicted"/>
<reference evidence="2" key="4">
    <citation type="journal article" date="2013" name="Genome Announc.">
        <title>Complete Genome Sequences of Five Chrysodeixis chalcites Nucleopolyhedrovirus Genotypes from a Canary Islands Isolate.</title>
        <authorList>
            <person name="Bernal A."/>
            <person name="Williams T."/>
            <person name="Munoz D."/>
            <person name="Caballero P."/>
            <person name="Simon O."/>
        </authorList>
    </citation>
    <scope>NUCLEOTIDE SEQUENCE</scope>
    <source>
        <strain evidence="2">TF1</strain>
    </source>
</reference>
<protein>
    <submittedName>
        <fullName evidence="1">ORF-9 peptide</fullName>
    </submittedName>
</protein>
<dbReference type="EMBL" id="JX560541">
    <property type="protein sequence ID" value="AGE61570.1"/>
    <property type="molecule type" value="Genomic_DNA"/>
</dbReference>
<dbReference type="EMBL" id="JX560540">
    <property type="protein sequence ID" value="AGE61421.1"/>
    <property type="molecule type" value="Genomic_DNA"/>
</dbReference>
<reference evidence="1 4" key="2">
    <citation type="journal article" date="2005" name="J. Gen. Virol.">
        <title>Genome sequence of Chrysodeixis chalcites nucleopolyhedrovirus, a baculovirus with two DNA photolyase genes.</title>
        <authorList>
            <person name="van Oers M.M."/>
            <person name="Abma-Henkens M.H."/>
            <person name="Herniou E.A."/>
            <person name="de Groot J.C."/>
            <person name="Peters S."/>
            <person name="Vlak J.M."/>
        </authorList>
    </citation>
    <scope>NUCLEOTIDE SEQUENCE [LARGE SCALE GENOMIC DNA]</scope>
</reference>
<accession>Q4KT71</accession>
<dbReference type="EMBL" id="AY864330">
    <property type="protein sequence ID" value="AAY83940.1"/>
    <property type="molecule type" value="Genomic_DNA"/>
</dbReference>
<evidence type="ECO:0000313" key="1">
    <source>
        <dbReference type="EMBL" id="AAY83940.1"/>
    </source>
</evidence>
<sequence length="60" mass="6971">MTTKSRTRQDEHLHVNESRYCLASRNNINLTGDAFVESNSRAYYVFIYNSTVAPRSTERV</sequence>
<reference evidence="1 4" key="1">
    <citation type="journal article" date="2004" name="Virology">
        <title>Identification and characterization of a DNA photolyase-containing baculovirus from Chrysodeixis chalcites.</title>
        <authorList>
            <person name="van Oers M.M."/>
            <person name="Herniou E.A."/>
            <person name="Usmany M."/>
            <person name="Messelink G.J."/>
            <person name="Vlak J.M."/>
        </authorList>
    </citation>
    <scope>NUCLEOTIDE SEQUENCE [LARGE SCALE GENOMIC DNA]</scope>
</reference>